<name>A0ABR6FGL3_9BURK</name>
<dbReference type="SUPFAM" id="SSF55785">
    <property type="entry name" value="PYP-like sensor domain (PAS domain)"/>
    <property type="match status" value="1"/>
</dbReference>
<dbReference type="PROSITE" id="PS50112">
    <property type="entry name" value="PAS"/>
    <property type="match status" value="1"/>
</dbReference>
<dbReference type="Pfam" id="PF13426">
    <property type="entry name" value="PAS_9"/>
    <property type="match status" value="1"/>
</dbReference>
<feature type="domain" description="PAC" evidence="8">
    <location>
        <begin position="408"/>
        <end position="461"/>
    </location>
</feature>
<feature type="domain" description="Histidine kinase" evidence="6">
    <location>
        <begin position="487"/>
        <end position="689"/>
    </location>
</feature>
<keyword evidence="1" id="KW-0808">Transferase</keyword>
<dbReference type="EMBL" id="JACHVZ010000003">
    <property type="protein sequence ID" value="MBB2926545.1"/>
    <property type="molecule type" value="Genomic_DNA"/>
</dbReference>
<evidence type="ECO:0000313" key="10">
    <source>
        <dbReference type="Proteomes" id="UP000533533"/>
    </source>
</evidence>
<keyword evidence="5" id="KW-1133">Transmembrane helix</keyword>
<dbReference type="RefSeq" id="WP_243413016.1">
    <property type="nucleotide sequence ID" value="NZ_JACHVZ010000003.1"/>
</dbReference>
<dbReference type="CDD" id="cd00130">
    <property type="entry name" value="PAS"/>
    <property type="match status" value="1"/>
</dbReference>
<dbReference type="InterPro" id="IPR011712">
    <property type="entry name" value="Sig_transdc_His_kin_sub3_dim/P"/>
</dbReference>
<dbReference type="InterPro" id="IPR000014">
    <property type="entry name" value="PAS"/>
</dbReference>
<dbReference type="Proteomes" id="UP000533533">
    <property type="component" value="Unassembled WGS sequence"/>
</dbReference>
<protein>
    <submittedName>
        <fullName evidence="9">PAS domain S-box-containing protein</fullName>
    </submittedName>
</protein>
<dbReference type="Gene3D" id="3.30.565.10">
    <property type="entry name" value="Histidine kinase-like ATPase, C-terminal domain"/>
    <property type="match status" value="1"/>
</dbReference>
<evidence type="ECO:0000256" key="2">
    <source>
        <dbReference type="ARBA" id="ARBA00022777"/>
    </source>
</evidence>
<evidence type="ECO:0000259" key="7">
    <source>
        <dbReference type="PROSITE" id="PS50112"/>
    </source>
</evidence>
<dbReference type="SMART" id="SM00091">
    <property type="entry name" value="PAS"/>
    <property type="match status" value="1"/>
</dbReference>
<evidence type="ECO:0000259" key="8">
    <source>
        <dbReference type="PROSITE" id="PS50113"/>
    </source>
</evidence>
<accession>A0ABR6FGL3</accession>
<evidence type="ECO:0000256" key="1">
    <source>
        <dbReference type="ARBA" id="ARBA00022679"/>
    </source>
</evidence>
<sequence length="697" mass="74308">MSAGAERRMRAGQGAWHAIVARLRDPAVSAVLAFVVAFSLAGVVATFVTRQWQAAAEVRFTRRAAALHETLRQALIADESILRGARALLEQTPGPDPATWKHFVAAIDLDNSRSAVTALGYVTLYANPAAGAAGSAEVATQWAGLSANLPANAFAQTDATRAARRYAAETGNAALAALPALANAPPLLTLWLPVYETAPDAQGNARKVIGFAVALLDARRLFAPLVAADPGLVFSARIGTPPLDLYTGKRGVEDEVLPGKRFRRNDPFVFGGATLALDVSADASPVLTGAAACATAILLAGALGAAAFAFFAQRLMRVHLAPTKTAGDARLNEARMMGIIRSSMEAIVTVDDTQRVVIFNPAAEQVFGLSAMEAIGSPLSRFIPERFRAAHAQHVEQFGETGVTERQMGRPQRVLHGLRANGEEFPIEASISQIRDDSGKLFTVVLRDITERVRAEEALTRSREELRELSANLQNVREAEKTRIARELHDDLGQQLTALKIDLSALERRLGESDTSDVPARLAGMRNLIDSTVGALRRIAADLRPVMLDDLGLVPAIEWLANDFTNRYGIAVERDLDADAEMFSNAASSALFRIVQEALTNVARHADASLVEISLKVDGPGCVLRIADDGLGATGDPADPASTQRNALRDKSFGLLGIRERAHMLDGTVSIATAPGKGFAMTITFALHALLPEEAAS</sequence>
<dbReference type="PROSITE" id="PS50109">
    <property type="entry name" value="HIS_KIN"/>
    <property type="match status" value="1"/>
</dbReference>
<dbReference type="InterPro" id="IPR036890">
    <property type="entry name" value="HATPase_C_sf"/>
</dbReference>
<feature type="domain" description="PAS" evidence="7">
    <location>
        <begin position="332"/>
        <end position="385"/>
    </location>
</feature>
<evidence type="ECO:0000313" key="9">
    <source>
        <dbReference type="EMBL" id="MBB2926545.1"/>
    </source>
</evidence>
<comment type="caution">
    <text evidence="9">The sequence shown here is derived from an EMBL/GenBank/DDBJ whole genome shotgun (WGS) entry which is preliminary data.</text>
</comment>
<keyword evidence="5" id="KW-0472">Membrane</keyword>
<evidence type="ECO:0000256" key="4">
    <source>
        <dbReference type="SAM" id="Coils"/>
    </source>
</evidence>
<keyword evidence="3" id="KW-0902">Two-component regulatory system</keyword>
<organism evidence="9 10">
    <name type="scientific">Paraburkholderia silvatlantica</name>
    <dbReference type="NCBI Taxonomy" id="321895"/>
    <lineage>
        <taxon>Bacteria</taxon>
        <taxon>Pseudomonadati</taxon>
        <taxon>Pseudomonadota</taxon>
        <taxon>Betaproteobacteria</taxon>
        <taxon>Burkholderiales</taxon>
        <taxon>Burkholderiaceae</taxon>
        <taxon>Paraburkholderia</taxon>
    </lineage>
</organism>
<dbReference type="PANTHER" id="PTHR24421:SF59">
    <property type="entry name" value="OXYGEN SENSOR HISTIDINE KINASE NREB"/>
    <property type="match status" value="1"/>
</dbReference>
<keyword evidence="2" id="KW-0418">Kinase</keyword>
<feature type="coiled-coil region" evidence="4">
    <location>
        <begin position="452"/>
        <end position="509"/>
    </location>
</feature>
<keyword evidence="4" id="KW-0175">Coiled coil</keyword>
<evidence type="ECO:0000259" key="6">
    <source>
        <dbReference type="PROSITE" id="PS50109"/>
    </source>
</evidence>
<dbReference type="InterPro" id="IPR035965">
    <property type="entry name" value="PAS-like_dom_sf"/>
</dbReference>
<dbReference type="InterPro" id="IPR003594">
    <property type="entry name" value="HATPase_dom"/>
</dbReference>
<dbReference type="InterPro" id="IPR005467">
    <property type="entry name" value="His_kinase_dom"/>
</dbReference>
<keyword evidence="5" id="KW-0812">Transmembrane</keyword>
<dbReference type="PANTHER" id="PTHR24421">
    <property type="entry name" value="NITRATE/NITRITE SENSOR PROTEIN NARX-RELATED"/>
    <property type="match status" value="1"/>
</dbReference>
<evidence type="ECO:0000256" key="3">
    <source>
        <dbReference type="ARBA" id="ARBA00023012"/>
    </source>
</evidence>
<reference evidence="9 10" key="1">
    <citation type="submission" date="2020-08" db="EMBL/GenBank/DDBJ databases">
        <title>Genomic Encyclopedia of Type Strains, Phase IV (KMG-V): Genome sequencing to study the core and pangenomes of soil and plant-associated prokaryotes.</title>
        <authorList>
            <person name="Whitman W."/>
        </authorList>
    </citation>
    <scope>NUCLEOTIDE SEQUENCE [LARGE SCALE GENOMIC DNA]</scope>
    <source>
        <strain evidence="9 10">SRMrh-85</strain>
    </source>
</reference>
<feature type="transmembrane region" description="Helical" evidence="5">
    <location>
        <begin position="27"/>
        <end position="48"/>
    </location>
</feature>
<dbReference type="NCBIfam" id="TIGR00229">
    <property type="entry name" value="sensory_box"/>
    <property type="match status" value="1"/>
</dbReference>
<dbReference type="SUPFAM" id="SSF55874">
    <property type="entry name" value="ATPase domain of HSP90 chaperone/DNA topoisomerase II/histidine kinase"/>
    <property type="match status" value="1"/>
</dbReference>
<dbReference type="Pfam" id="PF07730">
    <property type="entry name" value="HisKA_3"/>
    <property type="match status" value="1"/>
</dbReference>
<dbReference type="Gene3D" id="1.20.5.1930">
    <property type="match status" value="1"/>
</dbReference>
<dbReference type="InterPro" id="IPR050482">
    <property type="entry name" value="Sensor_HK_TwoCompSys"/>
</dbReference>
<dbReference type="PROSITE" id="PS50113">
    <property type="entry name" value="PAC"/>
    <property type="match status" value="1"/>
</dbReference>
<dbReference type="Pfam" id="PF02518">
    <property type="entry name" value="HATPase_c"/>
    <property type="match status" value="1"/>
</dbReference>
<dbReference type="Gene3D" id="3.30.450.20">
    <property type="entry name" value="PAS domain"/>
    <property type="match status" value="1"/>
</dbReference>
<proteinExistence type="predicted"/>
<dbReference type="InterPro" id="IPR000700">
    <property type="entry name" value="PAS-assoc_C"/>
</dbReference>
<evidence type="ECO:0000256" key="5">
    <source>
        <dbReference type="SAM" id="Phobius"/>
    </source>
</evidence>
<keyword evidence="10" id="KW-1185">Reference proteome</keyword>
<gene>
    <name evidence="9" type="ORF">FHX59_000954</name>
</gene>
<dbReference type="CDD" id="cd16917">
    <property type="entry name" value="HATPase_UhpB-NarQ-NarX-like"/>
    <property type="match status" value="1"/>
</dbReference>